<evidence type="ECO:0000313" key="3">
    <source>
        <dbReference type="EMBL" id="MBB5351398.1"/>
    </source>
</evidence>
<protein>
    <submittedName>
        <fullName evidence="3">Putative membrane protein</fullName>
    </submittedName>
</protein>
<dbReference type="RefSeq" id="WP_184017518.1">
    <property type="nucleotide sequence ID" value="NZ_JACHFD010000006.1"/>
</dbReference>
<organism evidence="3 4">
    <name type="scientific">Haloferula luteola</name>
    <dbReference type="NCBI Taxonomy" id="595692"/>
    <lineage>
        <taxon>Bacteria</taxon>
        <taxon>Pseudomonadati</taxon>
        <taxon>Verrucomicrobiota</taxon>
        <taxon>Verrucomicrobiia</taxon>
        <taxon>Verrucomicrobiales</taxon>
        <taxon>Verrucomicrobiaceae</taxon>
        <taxon>Haloferula</taxon>
    </lineage>
</organism>
<dbReference type="PANTHER" id="PTHR40076">
    <property type="entry name" value="MEMBRANE PROTEIN-RELATED"/>
    <property type="match status" value="1"/>
</dbReference>
<evidence type="ECO:0000313" key="4">
    <source>
        <dbReference type="Proteomes" id="UP000557717"/>
    </source>
</evidence>
<gene>
    <name evidence="3" type="ORF">HNR46_001634</name>
</gene>
<feature type="transmembrane region" description="Helical" evidence="1">
    <location>
        <begin position="290"/>
        <end position="317"/>
    </location>
</feature>
<dbReference type="EMBL" id="JACHFD010000006">
    <property type="protein sequence ID" value="MBB5351398.1"/>
    <property type="molecule type" value="Genomic_DNA"/>
</dbReference>
<keyword evidence="1" id="KW-0812">Transmembrane</keyword>
<feature type="transmembrane region" description="Helical" evidence="1">
    <location>
        <begin position="119"/>
        <end position="139"/>
    </location>
</feature>
<proteinExistence type="predicted"/>
<feature type="transmembrane region" description="Helical" evidence="1">
    <location>
        <begin position="221"/>
        <end position="248"/>
    </location>
</feature>
<accession>A0A840V9M8</accession>
<sequence length="338" mass="36208">MNPWYYARSGKQFGPVPEPELERLARAGELDPLADLVWKEGMAQWMRPCEIPELIWARPSPTPFPSPEPAHNPYSVGEAGIAAGTPTATAPWVEIPPGSSQLEVGACISHAFQLTKRSFGTIIAVGAIYLGLIIGFGILQTTITAILGMGSSGDTFAEISTGSTTLSQQAPPAAQIVHWLLEIVSHVFSVFLGLGITRIGLNIVDSRPVEISMMFGESSKLIRALVAGFLYGIMVAIGLVLFIVPGIYLALRLGQYHSAIVDRDLSIADAFGYSSKITEGNRLNLFGLGLLSFLIVIAGVIALLVGLIFAYPIVWLAGLVAYRWLQYGPAVLQPPAHA</sequence>
<keyword evidence="1" id="KW-0472">Membrane</keyword>
<keyword evidence="4" id="KW-1185">Reference proteome</keyword>
<dbReference type="InterPro" id="IPR010380">
    <property type="entry name" value="DUF975"/>
</dbReference>
<reference evidence="3 4" key="1">
    <citation type="submission" date="2020-08" db="EMBL/GenBank/DDBJ databases">
        <title>Genomic Encyclopedia of Type Strains, Phase IV (KMG-IV): sequencing the most valuable type-strain genomes for metagenomic binning, comparative biology and taxonomic classification.</title>
        <authorList>
            <person name="Goeker M."/>
        </authorList>
    </citation>
    <scope>NUCLEOTIDE SEQUENCE [LARGE SCALE GENOMIC DNA]</scope>
    <source>
        <strain evidence="3 4">YC6886</strain>
    </source>
</reference>
<dbReference type="InterPro" id="IPR025640">
    <property type="entry name" value="GYF_2"/>
</dbReference>
<dbReference type="Pfam" id="PF14237">
    <property type="entry name" value="GYF_2"/>
    <property type="match status" value="1"/>
</dbReference>
<keyword evidence="1" id="KW-1133">Transmembrane helix</keyword>
<dbReference type="AlphaFoldDB" id="A0A840V9M8"/>
<evidence type="ECO:0000259" key="2">
    <source>
        <dbReference type="Pfam" id="PF14237"/>
    </source>
</evidence>
<dbReference type="Proteomes" id="UP000557717">
    <property type="component" value="Unassembled WGS sequence"/>
</dbReference>
<dbReference type="PANTHER" id="PTHR40076:SF1">
    <property type="entry name" value="MEMBRANE PROTEIN"/>
    <property type="match status" value="1"/>
</dbReference>
<name>A0A840V9M8_9BACT</name>
<evidence type="ECO:0000256" key="1">
    <source>
        <dbReference type="SAM" id="Phobius"/>
    </source>
</evidence>
<comment type="caution">
    <text evidence="3">The sequence shown here is derived from an EMBL/GenBank/DDBJ whole genome shotgun (WGS) entry which is preliminary data.</text>
</comment>
<feature type="transmembrane region" description="Helical" evidence="1">
    <location>
        <begin position="176"/>
        <end position="201"/>
    </location>
</feature>
<feature type="domain" description="GYF" evidence="2">
    <location>
        <begin position="4"/>
        <end position="54"/>
    </location>
</feature>